<sequence length="227" mass="24694">MGTVKKRLSQLLQSSKKSQPQQPQPQLRKTSLFRYDAVEARIQGASGTTTNLLARGPLEVYEVSNGSAEQSLLLCRRATGRADPCGAAPVARREGALRAGRVAGVLFSSPRRVWEIEFAPSDAIERVVAALDGVMARVCRYQVSETVPQDGTEELDYLLEEEGDEVPSLEIPGGQASSDTINERFRLAMSIRGTLPKIRRSSTYFGEWCSSSGGVLSDCEDTLVSLV</sequence>
<keyword evidence="5" id="KW-0472">Membrane</keyword>
<evidence type="ECO:0000256" key="7">
    <source>
        <dbReference type="SAM" id="MobiDB-lite"/>
    </source>
</evidence>
<dbReference type="RefSeq" id="XP_022466274.1">
    <property type="nucleotide sequence ID" value="XM_022609927.1"/>
</dbReference>
<evidence type="ECO:0000256" key="1">
    <source>
        <dbReference type="ARBA" id="ARBA00003594"/>
    </source>
</evidence>
<comment type="similarity">
    <text evidence="3">Belongs to the INP1 family.</text>
</comment>
<dbReference type="PRINTS" id="PR02103">
    <property type="entry name" value="INPROXISOME1"/>
</dbReference>
<gene>
    <name evidence="8" type="primary">KNAG0I02430</name>
    <name evidence="8" type="ordered locus">KNAG_0I02430</name>
</gene>
<dbReference type="InterPro" id="IPR024758">
    <property type="entry name" value="Inp1"/>
</dbReference>
<dbReference type="GO" id="GO:0005780">
    <property type="term" value="C:extrinsic component of intraperoxisomal membrane"/>
    <property type="evidence" value="ECO:0007669"/>
    <property type="project" value="InterPro"/>
</dbReference>
<evidence type="ECO:0000256" key="6">
    <source>
        <dbReference type="ARBA" id="ARBA00023140"/>
    </source>
</evidence>
<keyword evidence="6" id="KW-0576">Peroxisome</keyword>
<dbReference type="EMBL" id="HE978322">
    <property type="protein sequence ID" value="CCK72029.1"/>
    <property type="molecule type" value="Genomic_DNA"/>
</dbReference>
<evidence type="ECO:0000256" key="4">
    <source>
        <dbReference type="ARBA" id="ARBA00021397"/>
    </source>
</evidence>
<organism evidence="8 9">
    <name type="scientific">Huiozyma naganishii (strain ATCC MYA-139 / BCRC 22969 / CBS 8797 / KCTC 17520 / NBRC 10181 / NCYC 3082 / Yp74L-3)</name>
    <name type="common">Yeast</name>
    <name type="synonym">Kazachstania naganishii</name>
    <dbReference type="NCBI Taxonomy" id="1071383"/>
    <lineage>
        <taxon>Eukaryota</taxon>
        <taxon>Fungi</taxon>
        <taxon>Dikarya</taxon>
        <taxon>Ascomycota</taxon>
        <taxon>Saccharomycotina</taxon>
        <taxon>Saccharomycetes</taxon>
        <taxon>Saccharomycetales</taxon>
        <taxon>Saccharomycetaceae</taxon>
        <taxon>Huiozyma</taxon>
    </lineage>
</organism>
<dbReference type="Proteomes" id="UP000006310">
    <property type="component" value="Chromosome 9"/>
</dbReference>
<comment type="subcellular location">
    <subcellularLocation>
        <location evidence="2">Peroxisome membrane</location>
        <topology evidence="2">Peripheral membrane protein</topology>
    </subcellularLocation>
</comment>
<dbReference type="STRING" id="1071383.J7S9D4"/>
<keyword evidence="9" id="KW-1185">Reference proteome</keyword>
<dbReference type="GO" id="GO:0045033">
    <property type="term" value="P:peroxisome inheritance"/>
    <property type="evidence" value="ECO:0007669"/>
    <property type="project" value="InterPro"/>
</dbReference>
<comment type="function">
    <text evidence="1">Required for peroxisome inheritance.</text>
</comment>
<reference evidence="9" key="2">
    <citation type="submission" date="2012-08" db="EMBL/GenBank/DDBJ databases">
        <title>Genome sequence of Kazachstania naganishii.</title>
        <authorList>
            <person name="Gordon J.L."/>
            <person name="Armisen D."/>
            <person name="Proux-Wera E."/>
            <person name="OhEigeartaigh S.S."/>
            <person name="Byrne K.P."/>
            <person name="Wolfe K.H."/>
        </authorList>
    </citation>
    <scope>NUCLEOTIDE SEQUENCE [LARGE SCALE GENOMIC DNA]</scope>
    <source>
        <strain evidence="9">ATCC MYA-139 / BCRC 22969 / CBS 8797 / CCRC 22969 / KCTC 17520 / NBRC 10181 / NCYC 3082</strain>
    </source>
</reference>
<accession>J7S9D4</accession>
<dbReference type="HOGENOM" id="CLU_1219846_0_0_1"/>
<dbReference type="AlphaFoldDB" id="J7S9D4"/>
<evidence type="ECO:0000313" key="8">
    <source>
        <dbReference type="EMBL" id="CCK72029.1"/>
    </source>
</evidence>
<name>J7S9D4_HUIN7</name>
<dbReference type="GeneID" id="34527772"/>
<protein>
    <recommendedName>
        <fullName evidence="4">Inheritance of peroxisomes protein 1</fullName>
    </recommendedName>
</protein>
<evidence type="ECO:0000313" key="9">
    <source>
        <dbReference type="Proteomes" id="UP000006310"/>
    </source>
</evidence>
<dbReference type="KEGG" id="kng:KNAG_0I02430"/>
<evidence type="ECO:0000256" key="5">
    <source>
        <dbReference type="ARBA" id="ARBA00023136"/>
    </source>
</evidence>
<evidence type="ECO:0000256" key="3">
    <source>
        <dbReference type="ARBA" id="ARBA00010707"/>
    </source>
</evidence>
<evidence type="ECO:0000256" key="2">
    <source>
        <dbReference type="ARBA" id="ARBA00004421"/>
    </source>
</evidence>
<proteinExistence type="inferred from homology"/>
<reference evidence="8 9" key="1">
    <citation type="journal article" date="2011" name="Proc. Natl. Acad. Sci. U.S.A.">
        <title>Evolutionary erosion of yeast sex chromosomes by mating-type switching accidents.</title>
        <authorList>
            <person name="Gordon J.L."/>
            <person name="Armisen D."/>
            <person name="Proux-Wera E."/>
            <person name="Oheigeartaigh S.S."/>
            <person name="Byrne K.P."/>
            <person name="Wolfe K.H."/>
        </authorList>
    </citation>
    <scope>NUCLEOTIDE SEQUENCE [LARGE SCALE GENOMIC DNA]</scope>
    <source>
        <strain evidence="9">ATCC MYA-139 / BCRC 22969 / CBS 8797 / CCRC 22969 / KCTC 17520 / NBRC 10181 / NCYC 3082</strain>
    </source>
</reference>
<feature type="compositionally biased region" description="Low complexity" evidence="7">
    <location>
        <begin position="9"/>
        <end position="28"/>
    </location>
</feature>
<feature type="region of interest" description="Disordered" evidence="7">
    <location>
        <begin position="1"/>
        <end position="28"/>
    </location>
</feature>